<evidence type="ECO:0000313" key="4">
    <source>
        <dbReference type="Proteomes" id="UP000291116"/>
    </source>
</evidence>
<dbReference type="SUPFAM" id="SSF53474">
    <property type="entry name" value="alpha/beta-Hydrolases"/>
    <property type="match status" value="1"/>
</dbReference>
<evidence type="ECO:0000256" key="1">
    <source>
        <dbReference type="SAM" id="Phobius"/>
    </source>
</evidence>
<gene>
    <name evidence="3" type="ORF">PSNMU_V1.4_AUG-EV-PASAV3_0061720</name>
</gene>
<evidence type="ECO:0000313" key="3">
    <source>
        <dbReference type="EMBL" id="VEU39308.1"/>
    </source>
</evidence>
<dbReference type="PANTHER" id="PTHR45856:SF24">
    <property type="entry name" value="FUNGAL LIPASE-LIKE DOMAIN-CONTAINING PROTEIN"/>
    <property type="match status" value="1"/>
</dbReference>
<protein>
    <recommendedName>
        <fullName evidence="2">Fungal lipase-type domain-containing protein</fullName>
    </recommendedName>
</protein>
<dbReference type="InterPro" id="IPR051218">
    <property type="entry name" value="Sec_MonoDiacylglyc_Lipase"/>
</dbReference>
<name>A0A448ZBC8_9STRA</name>
<keyword evidence="1" id="KW-1133">Transmembrane helix</keyword>
<dbReference type="OrthoDB" id="426718at2759"/>
<feature type="transmembrane region" description="Helical" evidence="1">
    <location>
        <begin position="466"/>
        <end position="491"/>
    </location>
</feature>
<feature type="transmembrane region" description="Helical" evidence="1">
    <location>
        <begin position="589"/>
        <end position="606"/>
    </location>
</feature>
<dbReference type="Pfam" id="PF01764">
    <property type="entry name" value="Lipase_3"/>
    <property type="match status" value="1"/>
</dbReference>
<reference evidence="3 4" key="1">
    <citation type="submission" date="2019-01" db="EMBL/GenBank/DDBJ databases">
        <authorList>
            <person name="Ferrante I. M."/>
        </authorList>
    </citation>
    <scope>NUCLEOTIDE SEQUENCE [LARGE SCALE GENOMIC DNA]</scope>
    <source>
        <strain evidence="3 4">B856</strain>
    </source>
</reference>
<dbReference type="EMBL" id="CAACVS010000214">
    <property type="protein sequence ID" value="VEU39308.1"/>
    <property type="molecule type" value="Genomic_DNA"/>
</dbReference>
<sequence>MGTANDEETDADRKRLIYALFLSDLVYRFGELRKVIEEWGLDAADLREQYLQHVDDAGKKKRFFMWGKDGKESEHSIEEVMSGQVGMDKSVRVTPKIPIKTIFDVKDMMKKDLKSTTLDWSDELTGQISDESYEKIWFQKFDAKDHNRQLVHAILERELSDQNQKNEIYIVFRGSVTASDWIQNIQAPFVEIKIRCDKHVRKKAYLVEQSSFFKIEINSDLARKLKKALNQDDQMDDKQSKAKGYLNKEIPILVHQGFLNYLFRKPNDKADDCCKYESIKNDAKILLEDKEFNPRKTEKMVVAGHSLGGALATLASFFLACDKDIEDANANEKAVIQCITFAAPMVGNIGFQRAFNVLLSNEIEEQSDTIKDEKSNLVEKNDGLGNSFEHFRITNHRDLFPLAPPLTRYRHAPGEHAHFFKPSPWLSSCNIKFSNEKPHKWLFEGCFGSKKVKDGYTPIVLIPNSLLSGLFATTLPFLCCLLTTLPILLIVPYLGLKILIRCFFWTLIPFLDAHAFEKLPIPECLVSAGEFFKISLLFLGWLAILFFAGKPNTDWKNATLVFISTPILAACSLRHFGREWFDAIAEHGDAWFLAGIFFFQFLMLLGNKSYEVCTAKTHALTDYLESFLQVK</sequence>
<keyword evidence="1" id="KW-0472">Membrane</keyword>
<dbReference type="PANTHER" id="PTHR45856">
    <property type="entry name" value="ALPHA/BETA-HYDROLASES SUPERFAMILY PROTEIN"/>
    <property type="match status" value="1"/>
</dbReference>
<evidence type="ECO:0000259" key="2">
    <source>
        <dbReference type="Pfam" id="PF01764"/>
    </source>
</evidence>
<feature type="domain" description="Fungal lipase-type" evidence="2">
    <location>
        <begin position="169"/>
        <end position="406"/>
    </location>
</feature>
<keyword evidence="1" id="KW-0812">Transmembrane</keyword>
<dbReference type="Proteomes" id="UP000291116">
    <property type="component" value="Unassembled WGS sequence"/>
</dbReference>
<dbReference type="Gene3D" id="3.40.50.1820">
    <property type="entry name" value="alpha/beta hydrolase"/>
    <property type="match status" value="1"/>
</dbReference>
<proteinExistence type="predicted"/>
<accession>A0A448ZBC8</accession>
<feature type="transmembrane region" description="Helical" evidence="1">
    <location>
        <begin position="498"/>
        <end position="516"/>
    </location>
</feature>
<dbReference type="InterPro" id="IPR002921">
    <property type="entry name" value="Fungal_lipase-type"/>
</dbReference>
<dbReference type="CDD" id="cd00519">
    <property type="entry name" value="Lipase_3"/>
    <property type="match status" value="1"/>
</dbReference>
<dbReference type="AlphaFoldDB" id="A0A448ZBC8"/>
<feature type="transmembrane region" description="Helical" evidence="1">
    <location>
        <begin position="531"/>
        <end position="548"/>
    </location>
</feature>
<organism evidence="3 4">
    <name type="scientific">Pseudo-nitzschia multistriata</name>
    <dbReference type="NCBI Taxonomy" id="183589"/>
    <lineage>
        <taxon>Eukaryota</taxon>
        <taxon>Sar</taxon>
        <taxon>Stramenopiles</taxon>
        <taxon>Ochrophyta</taxon>
        <taxon>Bacillariophyta</taxon>
        <taxon>Bacillariophyceae</taxon>
        <taxon>Bacillariophycidae</taxon>
        <taxon>Bacillariales</taxon>
        <taxon>Bacillariaceae</taxon>
        <taxon>Pseudo-nitzschia</taxon>
    </lineage>
</organism>
<keyword evidence="4" id="KW-1185">Reference proteome</keyword>
<feature type="transmembrane region" description="Helical" evidence="1">
    <location>
        <begin position="560"/>
        <end position="577"/>
    </location>
</feature>
<dbReference type="GO" id="GO:0006629">
    <property type="term" value="P:lipid metabolic process"/>
    <property type="evidence" value="ECO:0007669"/>
    <property type="project" value="InterPro"/>
</dbReference>
<dbReference type="InterPro" id="IPR029058">
    <property type="entry name" value="AB_hydrolase_fold"/>
</dbReference>